<dbReference type="AlphaFoldDB" id="A0A177DM34"/>
<dbReference type="EMBL" id="KV441477">
    <property type="protein sequence ID" value="OAG21004.1"/>
    <property type="molecule type" value="Genomic_DNA"/>
</dbReference>
<reference evidence="1 2" key="1">
    <citation type="submission" date="2016-05" db="EMBL/GenBank/DDBJ databases">
        <title>Comparative analysis of secretome profiles of manganese(II)-oxidizing ascomycete fungi.</title>
        <authorList>
            <consortium name="DOE Joint Genome Institute"/>
            <person name="Zeiner C.A."/>
            <person name="Purvine S.O."/>
            <person name="Zink E.M."/>
            <person name="Wu S."/>
            <person name="Pasa-Tolic L."/>
            <person name="Chaput D.L."/>
            <person name="Haridas S."/>
            <person name="Grigoriev I.V."/>
            <person name="Santelli C.M."/>
            <person name="Hansel C.M."/>
        </authorList>
    </citation>
    <scope>NUCLEOTIDE SEQUENCE [LARGE SCALE GENOMIC DNA]</scope>
    <source>
        <strain evidence="1 2">SRC1lrK2f</strain>
    </source>
</reference>
<keyword evidence="2" id="KW-1185">Reference proteome</keyword>
<dbReference type="RefSeq" id="XP_018386425.1">
    <property type="nucleotide sequence ID" value="XM_018528354.1"/>
</dbReference>
<organism evidence="1 2">
    <name type="scientific">Alternaria alternata</name>
    <name type="common">Alternaria rot fungus</name>
    <name type="synonym">Torula alternata</name>
    <dbReference type="NCBI Taxonomy" id="5599"/>
    <lineage>
        <taxon>Eukaryota</taxon>
        <taxon>Fungi</taxon>
        <taxon>Dikarya</taxon>
        <taxon>Ascomycota</taxon>
        <taxon>Pezizomycotina</taxon>
        <taxon>Dothideomycetes</taxon>
        <taxon>Pleosporomycetidae</taxon>
        <taxon>Pleosporales</taxon>
        <taxon>Pleosporineae</taxon>
        <taxon>Pleosporaceae</taxon>
        <taxon>Alternaria</taxon>
        <taxon>Alternaria sect. Alternaria</taxon>
        <taxon>Alternaria alternata complex</taxon>
    </lineage>
</organism>
<evidence type="ECO:0000313" key="1">
    <source>
        <dbReference type="EMBL" id="OAG21004.1"/>
    </source>
</evidence>
<gene>
    <name evidence="1" type="ORF">CC77DRAFT_1060710</name>
</gene>
<evidence type="ECO:0000313" key="2">
    <source>
        <dbReference type="Proteomes" id="UP000077248"/>
    </source>
</evidence>
<dbReference type="Proteomes" id="UP000077248">
    <property type="component" value="Unassembled WGS sequence"/>
</dbReference>
<proteinExistence type="predicted"/>
<protein>
    <submittedName>
        <fullName evidence="1">Uncharacterized protein</fullName>
    </submittedName>
</protein>
<dbReference type="VEuPathDB" id="FungiDB:CC77DRAFT_1060710"/>
<accession>A0A177DM34</accession>
<sequence length="174" mass="19548">MSGISQSVDGKQVPAVQVIELPLQRLQSEIEILKVNTKDLPQEINDLRNKVLDIEAQLAPAAFSKAFSSTIHDLTTKSKAAIHTKVGKVLESQELRDRVCSQVVKQMETEKTQRVLQAYAKKAASSQSPEEIFERLHYMVDEVFVGVNKKIDKIEKELTAKMEVLSKETASRQE</sequence>
<dbReference type="KEGG" id="aalt:CC77DRAFT_1060710"/>
<dbReference type="GeneID" id="29113948"/>
<name>A0A177DM34_ALTAL</name>